<feature type="region of interest" description="Disordered" evidence="2">
    <location>
        <begin position="96"/>
        <end position="131"/>
    </location>
</feature>
<dbReference type="PANTHER" id="PTHR30189:SF1">
    <property type="entry name" value="LPS-ASSEMBLY PROTEIN LPTD"/>
    <property type="match status" value="1"/>
</dbReference>
<dbReference type="HAMAP" id="MF_01411">
    <property type="entry name" value="LPS_assembly_LptD"/>
    <property type="match status" value="1"/>
</dbReference>
<comment type="function">
    <text evidence="1">Together with LptE, is involved in the assembly of lipopolysaccharide (LPS) at the surface of the outer membrane.</text>
</comment>
<dbReference type="InterPro" id="IPR050218">
    <property type="entry name" value="LptD"/>
</dbReference>
<comment type="caution">
    <text evidence="1">Lacks conserved residue(s) required for the propagation of feature annotation.</text>
</comment>
<dbReference type="PANTHER" id="PTHR30189">
    <property type="entry name" value="LPS-ASSEMBLY PROTEIN"/>
    <property type="match status" value="1"/>
</dbReference>
<keyword evidence="1" id="KW-0472">Membrane</keyword>
<name>A0A2A2A9W8_9BURK</name>
<evidence type="ECO:0000256" key="2">
    <source>
        <dbReference type="SAM" id="MobiDB-lite"/>
    </source>
</evidence>
<feature type="domain" description="LptD C-terminal" evidence="3">
    <location>
        <begin position="356"/>
        <end position="713"/>
    </location>
</feature>
<organism evidence="4 5">
    <name type="scientific">Vandammella animalimorsus</name>
    <dbReference type="NCBI Taxonomy" id="2029117"/>
    <lineage>
        <taxon>Bacteria</taxon>
        <taxon>Pseudomonadati</taxon>
        <taxon>Pseudomonadota</taxon>
        <taxon>Betaproteobacteria</taxon>
        <taxon>Burkholderiales</taxon>
        <taxon>Comamonadaceae</taxon>
        <taxon>Vandammella</taxon>
    </lineage>
</organism>
<reference evidence="4 5" key="1">
    <citation type="submission" date="2017-08" db="EMBL/GenBank/DDBJ databases">
        <title>WGS of Clinical strains of the CDC Group NO-1 linked to zoonotic infections in humans.</title>
        <authorList>
            <person name="Bernier A.-M."/>
            <person name="Bernard K."/>
        </authorList>
    </citation>
    <scope>NUCLEOTIDE SEQUENCE [LARGE SCALE GENOMIC DNA]</scope>
    <source>
        <strain evidence="4 5">NML03-0146</strain>
    </source>
</reference>
<dbReference type="GO" id="GO:1990351">
    <property type="term" value="C:transporter complex"/>
    <property type="evidence" value="ECO:0007669"/>
    <property type="project" value="TreeGrafter"/>
</dbReference>
<dbReference type="Pfam" id="PF04453">
    <property type="entry name" value="LptD"/>
    <property type="match status" value="1"/>
</dbReference>
<sequence>MSRRFVQGVHRPCWYIRAFVFDAATPGCGPHGIQGIFVTHAAVPARQRLRGVAGALSAAAAVLTSAAHAQAVSPQPAGAGDWNGPLRAPLQLQGTAQLQEQVPPEQAARRPVHLSGQSIEGSQSGPVRVRGNARLRRADALIQADELHYDQASQTATASGQVQIEADSGSYRGSALQLNVQTYQGHFDDVRYQLRENRAHGQARRVDFLDRERYVVHEGDYTTCQRSEYDPDWRPAWRIRARELRLDRVADVGVARGAALEFMGVPVLPVPYLSFPLSDRRKTGLLPPTLGLDSVSGLQYTQPFYWNIAPNRDATLSPTLMARRGIDLGGQFRYLERSFSGELAARYMPSDRLRDRDRWSMAARHRHTLHSPLGDIQLGAQLNRVSDNDYWRDFPRSGYGLNERLLPSELNAHWQRGDWQLRLRALKWQTLQDADAIILPPYDMLPQLNLRYQPWALGHGLDLHVELDSTRFRADRNFATQLTDGQRSYALARLSRPWVAPQGFITPAVQLHASQYRFDAPLSGGLRRHSRVLPTYSLDAGLVFERELRWLGRDLLQTLEPRAFYTYTPYRDQSMLPMYDTAELDFTFASIYAPNSFVGHDRIADDNVLTLGLSSRFLGAGDGAELARLSIAQRLRFEDQRVTAPGVAPYTARWSDILLGGAVNWSPRWASSGIIQYNLDERRTARYTLTGHYKPGDYRVLSMGYRMKADASKHAELGWQWPLAWWGDAPGQGGRWYSVGRLNYSMRDKKLVDTVVGVEYNGCCWIGRVVVERLQNSARNANTRLLLQLELAGISRINIGSNPLNSLRNHVPYYQEIRPQSLPPASRFSEYGQ</sequence>
<evidence type="ECO:0000256" key="1">
    <source>
        <dbReference type="HAMAP-Rule" id="MF_01411"/>
    </source>
</evidence>
<comment type="caution">
    <text evidence="4">The sequence shown here is derived from an EMBL/GenBank/DDBJ whole genome shotgun (WGS) entry which is preliminary data.</text>
</comment>
<evidence type="ECO:0000259" key="3">
    <source>
        <dbReference type="Pfam" id="PF04453"/>
    </source>
</evidence>
<accession>A0A2A2A9W8</accession>
<dbReference type="AlphaFoldDB" id="A0A2A2A9W8"/>
<dbReference type="GO" id="GO:0043165">
    <property type="term" value="P:Gram-negative-bacterium-type cell outer membrane assembly"/>
    <property type="evidence" value="ECO:0007669"/>
    <property type="project" value="UniProtKB-UniRule"/>
</dbReference>
<dbReference type="InterPro" id="IPR020889">
    <property type="entry name" value="LipoPS_assembly_LptD"/>
</dbReference>
<comment type="subcellular location">
    <subcellularLocation>
        <location evidence="1">Cell outer membrane</location>
    </subcellularLocation>
</comment>
<evidence type="ECO:0000313" key="4">
    <source>
        <dbReference type="EMBL" id="PAT35330.1"/>
    </source>
</evidence>
<gene>
    <name evidence="1" type="primary">lptD</name>
    <name evidence="4" type="ORF">CK620_05480</name>
</gene>
<keyword evidence="1" id="KW-0998">Cell outer membrane</keyword>
<comment type="subunit">
    <text evidence="1">Component of the lipopolysaccharide transport and assembly complex. Interacts with LptE and LptA.</text>
</comment>
<proteinExistence type="inferred from homology"/>
<dbReference type="GO" id="GO:0009279">
    <property type="term" value="C:cell outer membrane"/>
    <property type="evidence" value="ECO:0007669"/>
    <property type="project" value="UniProtKB-SubCell"/>
</dbReference>
<feature type="compositionally biased region" description="Polar residues" evidence="2">
    <location>
        <begin position="115"/>
        <end position="125"/>
    </location>
</feature>
<dbReference type="GO" id="GO:0015920">
    <property type="term" value="P:lipopolysaccharide transport"/>
    <property type="evidence" value="ECO:0007669"/>
    <property type="project" value="InterPro"/>
</dbReference>
<protein>
    <recommendedName>
        <fullName evidence="1">LPS-assembly protein LptD</fullName>
    </recommendedName>
</protein>
<dbReference type="EMBL" id="NSJF01000002">
    <property type="protein sequence ID" value="PAT35330.1"/>
    <property type="molecule type" value="Genomic_DNA"/>
</dbReference>
<evidence type="ECO:0000313" key="5">
    <source>
        <dbReference type="Proteomes" id="UP000217999"/>
    </source>
</evidence>
<comment type="similarity">
    <text evidence="1">Belongs to the LptD family.</text>
</comment>
<keyword evidence="1" id="KW-0732">Signal</keyword>
<dbReference type="Proteomes" id="UP000217999">
    <property type="component" value="Unassembled WGS sequence"/>
</dbReference>
<dbReference type="InterPro" id="IPR007543">
    <property type="entry name" value="LptD_C"/>
</dbReference>